<protein>
    <submittedName>
        <fullName evidence="1">Hydrolase ydeN</fullName>
        <ecNumber evidence="1">3.-.-.-</ecNumber>
    </submittedName>
</protein>
<accession>A0A377QXC1</accession>
<sequence>MLLFFILKGYPVNRRQFCTAAAAAALAACAKPPRTQKNRATVFIIHGYGATADDHWFPWLHTQLAQQGIRTVRVPLPDSGQPDFDRWQQTLAQYIGKPSANDVFVAHSLGTVSLLHYLTATQPRHIGGLVLVSAFGKRIPALPAIGGFNVDAYIDRCRIDFAAVARMTRQIELFAADNDSIVPADNTRYVADQLHGHLHILAKGGHFLDRDGFTEFPPVLAAVAQMVGRLPA</sequence>
<dbReference type="GO" id="GO:0016787">
    <property type="term" value="F:hydrolase activity"/>
    <property type="evidence" value="ECO:0007669"/>
    <property type="project" value="UniProtKB-KW"/>
</dbReference>
<dbReference type="InterPro" id="IPR010662">
    <property type="entry name" value="RBBP9/YdeN"/>
</dbReference>
<dbReference type="InterPro" id="IPR029058">
    <property type="entry name" value="AB_hydrolase_fold"/>
</dbReference>
<gene>
    <name evidence="1" type="primary">ydeN</name>
    <name evidence="1" type="ORF">NCTC13336_00244</name>
</gene>
<dbReference type="EMBL" id="UGJJ01000001">
    <property type="protein sequence ID" value="STR00054.1"/>
    <property type="molecule type" value="Genomic_DNA"/>
</dbReference>
<proteinExistence type="predicted"/>
<dbReference type="Gene3D" id="3.40.50.1820">
    <property type="entry name" value="alpha/beta hydrolase"/>
    <property type="match status" value="1"/>
</dbReference>
<dbReference type="PANTHER" id="PTHR15394:SF3">
    <property type="entry name" value="SERINE HYDROLASE RBBP9"/>
    <property type="match status" value="1"/>
</dbReference>
<evidence type="ECO:0000313" key="2">
    <source>
        <dbReference type="Proteomes" id="UP000254293"/>
    </source>
</evidence>
<keyword evidence="1" id="KW-0378">Hydrolase</keyword>
<dbReference type="SUPFAM" id="SSF53474">
    <property type="entry name" value="alpha/beta-Hydrolases"/>
    <property type="match status" value="1"/>
</dbReference>
<dbReference type="Proteomes" id="UP000254293">
    <property type="component" value="Unassembled WGS sequence"/>
</dbReference>
<evidence type="ECO:0000313" key="1">
    <source>
        <dbReference type="EMBL" id="STR00054.1"/>
    </source>
</evidence>
<organism evidence="1 2">
    <name type="scientific">Kingella potus</name>
    <dbReference type="NCBI Taxonomy" id="265175"/>
    <lineage>
        <taxon>Bacteria</taxon>
        <taxon>Pseudomonadati</taxon>
        <taxon>Pseudomonadota</taxon>
        <taxon>Betaproteobacteria</taxon>
        <taxon>Neisseriales</taxon>
        <taxon>Neisseriaceae</taxon>
        <taxon>Kingella</taxon>
    </lineage>
</organism>
<dbReference type="AlphaFoldDB" id="A0A377QXC1"/>
<dbReference type="PANTHER" id="PTHR15394">
    <property type="entry name" value="SERINE HYDROLASE RBBP9"/>
    <property type="match status" value="1"/>
</dbReference>
<name>A0A377QXC1_9NEIS</name>
<reference evidence="1 2" key="1">
    <citation type="submission" date="2018-06" db="EMBL/GenBank/DDBJ databases">
        <authorList>
            <consortium name="Pathogen Informatics"/>
            <person name="Doyle S."/>
        </authorList>
    </citation>
    <scope>NUCLEOTIDE SEQUENCE [LARGE SCALE GENOMIC DNA]</scope>
    <source>
        <strain evidence="1 2">NCTC13336</strain>
    </source>
</reference>
<dbReference type="EC" id="3.-.-.-" evidence="1"/>
<dbReference type="Pfam" id="PF06821">
    <property type="entry name" value="Ser_hydrolase"/>
    <property type="match status" value="1"/>
</dbReference>
<keyword evidence="2" id="KW-1185">Reference proteome</keyword>